<evidence type="ECO:0000313" key="1">
    <source>
        <dbReference type="EMBL" id="CAH0381542.1"/>
    </source>
</evidence>
<organism evidence="1 2">
    <name type="scientific">Bemisia tabaci</name>
    <name type="common">Sweetpotato whitefly</name>
    <name type="synonym">Aleurodes tabaci</name>
    <dbReference type="NCBI Taxonomy" id="7038"/>
    <lineage>
        <taxon>Eukaryota</taxon>
        <taxon>Metazoa</taxon>
        <taxon>Ecdysozoa</taxon>
        <taxon>Arthropoda</taxon>
        <taxon>Hexapoda</taxon>
        <taxon>Insecta</taxon>
        <taxon>Pterygota</taxon>
        <taxon>Neoptera</taxon>
        <taxon>Paraneoptera</taxon>
        <taxon>Hemiptera</taxon>
        <taxon>Sternorrhyncha</taxon>
        <taxon>Aleyrodoidea</taxon>
        <taxon>Aleyrodidae</taxon>
        <taxon>Aleyrodinae</taxon>
        <taxon>Bemisia</taxon>
    </lineage>
</organism>
<reference evidence="1" key="1">
    <citation type="submission" date="2021-12" db="EMBL/GenBank/DDBJ databases">
        <authorList>
            <person name="King R."/>
        </authorList>
    </citation>
    <scope>NUCLEOTIDE SEQUENCE</scope>
</reference>
<accession>A0A9P0A0A3</accession>
<evidence type="ECO:0000313" key="2">
    <source>
        <dbReference type="Proteomes" id="UP001152759"/>
    </source>
</evidence>
<dbReference type="KEGG" id="btab:109038933"/>
<keyword evidence="2" id="KW-1185">Reference proteome</keyword>
<dbReference type="AlphaFoldDB" id="A0A9P0A0A3"/>
<dbReference type="Proteomes" id="UP001152759">
    <property type="component" value="Chromosome 1"/>
</dbReference>
<protein>
    <submittedName>
        <fullName evidence="1">Uncharacterized protein</fullName>
    </submittedName>
</protein>
<proteinExistence type="predicted"/>
<dbReference type="EMBL" id="OU963862">
    <property type="protein sequence ID" value="CAH0381542.1"/>
    <property type="molecule type" value="Genomic_DNA"/>
</dbReference>
<name>A0A9P0A0A3_BEMTA</name>
<gene>
    <name evidence="1" type="ORF">BEMITA_LOCUS1182</name>
</gene>
<sequence>MLIIDQTFQNPAMGGDQTCYSECRKLVENLVNDISNGLDGMETEVLPKISLLKKSIGVLIDQSVSVSRAHIDKDFLSEFADVDIKTRVQTKIFNALEEEISKLKLLVNDQDMKLMKCRSAMVPLETVTLSLKESHVNLLNAVEMTKDCSQIFTHLCIKLQIATACIKYEDISSLNKLTNFPNDIRNAKKTILEKKKAIADLLLLPMNEEEIKLVTVGN</sequence>